<sequence>MVKVSVIIPGYNGDRYIEDAIVSVLTQTYTDYEIIAIDDGSTDNTHRVIQKYGDQVKYFSQTNQGVAVSRNLGLSKAEGEYIAFLDQDDVFLPDKLAVQVALLDSNPSLGMVNSGWQIVDRYGKIQAAVEPWKKIPQLSLADLIIWKPVFLGAMLFRRSWLQRTAGFNPNLEQTPDVDLVLRLAAIGCTAAWVKQTTVKYRQHETNASKNSLLQAKELDRILERFFTQPNLPSKVKSLEADSRYQSLVWSAWRLQQTGHLQEMCDFLAKSGNYSQKYPTEIIINWIESFKNYSAEYGTSFDVMELTSSSPWQALIQKYLF</sequence>
<dbReference type="SUPFAM" id="SSF53448">
    <property type="entry name" value="Nucleotide-diphospho-sugar transferases"/>
    <property type="match status" value="1"/>
</dbReference>
<comment type="caution">
    <text evidence="2">The sequence shown here is derived from an EMBL/GenBank/DDBJ whole genome shotgun (WGS) entry which is preliminary data.</text>
</comment>
<dbReference type="RefSeq" id="WP_229640343.1">
    <property type="nucleotide sequence ID" value="NZ_JADWDC010000019.1"/>
</dbReference>
<dbReference type="Pfam" id="PF00535">
    <property type="entry name" value="Glycos_transf_2"/>
    <property type="match status" value="1"/>
</dbReference>
<proteinExistence type="predicted"/>
<dbReference type="Gene3D" id="3.90.550.10">
    <property type="entry name" value="Spore Coat Polysaccharide Biosynthesis Protein SpsA, Chain A"/>
    <property type="match status" value="1"/>
</dbReference>
<name>A0A964FF21_9CYAN</name>
<accession>A0A964FF21</accession>
<dbReference type="AlphaFoldDB" id="A0A964FF21"/>
<dbReference type="InterPro" id="IPR029044">
    <property type="entry name" value="Nucleotide-diphossugar_trans"/>
</dbReference>
<dbReference type="InterPro" id="IPR050834">
    <property type="entry name" value="Glycosyltransf_2"/>
</dbReference>
<evidence type="ECO:0000313" key="2">
    <source>
        <dbReference type="EMBL" id="MCC0177280.1"/>
    </source>
</evidence>
<evidence type="ECO:0000313" key="3">
    <source>
        <dbReference type="Proteomes" id="UP000729733"/>
    </source>
</evidence>
<dbReference type="EMBL" id="JADWDC010000019">
    <property type="protein sequence ID" value="MCC0177280.1"/>
    <property type="molecule type" value="Genomic_DNA"/>
</dbReference>
<keyword evidence="3" id="KW-1185">Reference proteome</keyword>
<gene>
    <name evidence="2" type="ORF">I4641_09855</name>
</gene>
<protein>
    <submittedName>
        <fullName evidence="2">Glycosyltransferase</fullName>
    </submittedName>
</protein>
<dbReference type="Proteomes" id="UP000729733">
    <property type="component" value="Unassembled WGS sequence"/>
</dbReference>
<reference evidence="2" key="1">
    <citation type="journal article" date="2021" name="Antonie Van Leeuwenhoek">
        <title>Draft genome and description of Waterburya agarophytonicola gen. nov. sp. nov. (Pleurocapsales, Cyanobacteria): a seaweed symbiont.</title>
        <authorList>
            <person name="Bonthond G."/>
            <person name="Shalygin S."/>
            <person name="Bayer T."/>
            <person name="Weinberger F."/>
        </authorList>
    </citation>
    <scope>NUCLEOTIDE SEQUENCE</scope>
    <source>
        <strain evidence="2">KI4</strain>
    </source>
</reference>
<evidence type="ECO:0000259" key="1">
    <source>
        <dbReference type="Pfam" id="PF00535"/>
    </source>
</evidence>
<organism evidence="2 3">
    <name type="scientific">Waterburya agarophytonicola KI4</name>
    <dbReference type="NCBI Taxonomy" id="2874699"/>
    <lineage>
        <taxon>Bacteria</taxon>
        <taxon>Bacillati</taxon>
        <taxon>Cyanobacteriota</taxon>
        <taxon>Cyanophyceae</taxon>
        <taxon>Pleurocapsales</taxon>
        <taxon>Hyellaceae</taxon>
        <taxon>Waterburya</taxon>
        <taxon>Waterburya agarophytonicola</taxon>
    </lineage>
</organism>
<dbReference type="InterPro" id="IPR001173">
    <property type="entry name" value="Glyco_trans_2-like"/>
</dbReference>
<dbReference type="PANTHER" id="PTHR43685:SF11">
    <property type="entry name" value="GLYCOSYLTRANSFERASE TAGX-RELATED"/>
    <property type="match status" value="1"/>
</dbReference>
<dbReference type="PANTHER" id="PTHR43685">
    <property type="entry name" value="GLYCOSYLTRANSFERASE"/>
    <property type="match status" value="1"/>
</dbReference>
<feature type="domain" description="Glycosyltransferase 2-like" evidence="1">
    <location>
        <begin position="5"/>
        <end position="110"/>
    </location>
</feature>